<dbReference type="Proteomes" id="UP001360560">
    <property type="component" value="Unassembled WGS sequence"/>
</dbReference>
<comment type="caution">
    <text evidence="2">The sequence shown here is derived from an EMBL/GenBank/DDBJ whole genome shotgun (WGS) entry which is preliminary data.</text>
</comment>
<keyword evidence="3" id="KW-1185">Reference proteome</keyword>
<feature type="compositionally biased region" description="Polar residues" evidence="1">
    <location>
        <begin position="224"/>
        <end position="233"/>
    </location>
</feature>
<dbReference type="RefSeq" id="XP_064853837.1">
    <property type="nucleotide sequence ID" value="XM_064997765.1"/>
</dbReference>
<sequence>MNICTSGNSYYIDKSSGSMINIVTNRIPSNFITHKDVDLIPEITPKQALNMSKNFVPKKQVPVIEVEETKEHRKTIYEVDGVEINPVDILFQPLPPSKEEKIKEFMQHKKRETVLKFKKFKEFNERLMENNEANPVEWDLNFKKTIRGMKTASKEVNQREIEPKPSSKSHKTNNNKNNGNSAKKSYGGLQVNKRGAKRSAGLRNLSSGFNPFPSEAPTIRPSMRDTSFQSINSWKADAEEEDSEPPVEEEAYKKPKNNFHEPPIAAASPIHSISKAIWNTINYYWAQSAGKRCNTKEQNADNEKNKNEVVVRKSYQRLGNGQIVFVSEEEGTREKFKMISNESHQPSSRENENGRSVASVFWNIVCKKFGF</sequence>
<feature type="compositionally biased region" description="Basic and acidic residues" evidence="1">
    <location>
        <begin position="152"/>
        <end position="165"/>
    </location>
</feature>
<feature type="region of interest" description="Disordered" evidence="1">
    <location>
        <begin position="152"/>
        <end position="260"/>
    </location>
</feature>
<evidence type="ECO:0000313" key="3">
    <source>
        <dbReference type="Proteomes" id="UP001360560"/>
    </source>
</evidence>
<organism evidence="2 3">
    <name type="scientific">Saccharomycopsis crataegensis</name>
    <dbReference type="NCBI Taxonomy" id="43959"/>
    <lineage>
        <taxon>Eukaryota</taxon>
        <taxon>Fungi</taxon>
        <taxon>Dikarya</taxon>
        <taxon>Ascomycota</taxon>
        <taxon>Saccharomycotina</taxon>
        <taxon>Saccharomycetes</taxon>
        <taxon>Saccharomycopsidaceae</taxon>
        <taxon>Saccharomycopsis</taxon>
    </lineage>
</organism>
<feature type="compositionally biased region" description="Acidic residues" evidence="1">
    <location>
        <begin position="238"/>
        <end position="249"/>
    </location>
</feature>
<dbReference type="AlphaFoldDB" id="A0AAV5QQJ4"/>
<evidence type="ECO:0000256" key="1">
    <source>
        <dbReference type="SAM" id="MobiDB-lite"/>
    </source>
</evidence>
<evidence type="ECO:0000313" key="2">
    <source>
        <dbReference type="EMBL" id="GMM36841.1"/>
    </source>
</evidence>
<gene>
    <name evidence="2" type="ORF">DASC09_041660</name>
</gene>
<proteinExistence type="predicted"/>
<dbReference type="GeneID" id="90074816"/>
<accession>A0AAV5QQJ4</accession>
<name>A0AAV5QQJ4_9ASCO</name>
<dbReference type="EMBL" id="BTFZ01000011">
    <property type="protein sequence ID" value="GMM36841.1"/>
    <property type="molecule type" value="Genomic_DNA"/>
</dbReference>
<reference evidence="2 3" key="1">
    <citation type="journal article" date="2023" name="Elife">
        <title>Identification of key yeast species and microbe-microbe interactions impacting larval growth of Drosophila in the wild.</title>
        <authorList>
            <person name="Mure A."/>
            <person name="Sugiura Y."/>
            <person name="Maeda R."/>
            <person name="Honda K."/>
            <person name="Sakurai N."/>
            <person name="Takahashi Y."/>
            <person name="Watada M."/>
            <person name="Katoh T."/>
            <person name="Gotoh A."/>
            <person name="Gotoh Y."/>
            <person name="Taniguchi I."/>
            <person name="Nakamura K."/>
            <person name="Hayashi T."/>
            <person name="Katayama T."/>
            <person name="Uemura T."/>
            <person name="Hattori Y."/>
        </authorList>
    </citation>
    <scope>NUCLEOTIDE SEQUENCE [LARGE SCALE GENOMIC DNA]</scope>
    <source>
        <strain evidence="2 3">SC-9</strain>
    </source>
</reference>
<feature type="compositionally biased region" description="Low complexity" evidence="1">
    <location>
        <begin position="174"/>
        <end position="185"/>
    </location>
</feature>
<protein>
    <submittedName>
        <fullName evidence="2">Uncharacterized protein</fullName>
    </submittedName>
</protein>